<feature type="compositionally biased region" description="Basic residues" evidence="8">
    <location>
        <begin position="309"/>
        <end position="318"/>
    </location>
</feature>
<keyword evidence="3 7" id="KW-1133">Transmembrane helix</keyword>
<feature type="compositionally biased region" description="Acidic residues" evidence="8">
    <location>
        <begin position="280"/>
        <end position="295"/>
    </location>
</feature>
<dbReference type="InterPro" id="IPR003770">
    <property type="entry name" value="MLTG-like"/>
</dbReference>
<evidence type="ECO:0000256" key="1">
    <source>
        <dbReference type="ARBA" id="ARBA00022475"/>
    </source>
</evidence>
<feature type="compositionally biased region" description="Low complexity" evidence="8">
    <location>
        <begin position="89"/>
        <end position="106"/>
    </location>
</feature>
<keyword evidence="1 7" id="KW-1003">Cell membrane</keyword>
<keyword evidence="5 7" id="KW-0456">Lyase</keyword>
<dbReference type="NCBIfam" id="TIGR00247">
    <property type="entry name" value="endolytic transglycosylase MltG"/>
    <property type="match status" value="1"/>
</dbReference>
<evidence type="ECO:0000256" key="2">
    <source>
        <dbReference type="ARBA" id="ARBA00022692"/>
    </source>
</evidence>
<evidence type="ECO:0000313" key="10">
    <source>
        <dbReference type="Proteomes" id="UP000266906"/>
    </source>
</evidence>
<dbReference type="GO" id="GO:0071555">
    <property type="term" value="P:cell wall organization"/>
    <property type="evidence" value="ECO:0007669"/>
    <property type="project" value="UniProtKB-KW"/>
</dbReference>
<dbReference type="GO" id="GO:0009252">
    <property type="term" value="P:peptidoglycan biosynthetic process"/>
    <property type="evidence" value="ECO:0007669"/>
    <property type="project" value="UniProtKB-UniRule"/>
</dbReference>
<dbReference type="GO" id="GO:0005886">
    <property type="term" value="C:plasma membrane"/>
    <property type="evidence" value="ECO:0007669"/>
    <property type="project" value="UniProtKB-SubCell"/>
</dbReference>
<keyword evidence="10" id="KW-1185">Reference proteome</keyword>
<evidence type="ECO:0000256" key="7">
    <source>
        <dbReference type="HAMAP-Rule" id="MF_02065"/>
    </source>
</evidence>
<feature type="transmembrane region" description="Helical" evidence="7">
    <location>
        <begin position="322"/>
        <end position="343"/>
    </location>
</feature>
<feature type="compositionally biased region" description="Low complexity" evidence="8">
    <location>
        <begin position="14"/>
        <end position="67"/>
    </location>
</feature>
<dbReference type="EMBL" id="RKQG01000001">
    <property type="protein sequence ID" value="RPE35863.1"/>
    <property type="molecule type" value="Genomic_DNA"/>
</dbReference>
<feature type="site" description="Important for catalytic activity" evidence="7">
    <location>
        <position position="544"/>
    </location>
</feature>
<comment type="similarity">
    <text evidence="7">Belongs to the transglycosylase MltG family.</text>
</comment>
<comment type="function">
    <text evidence="7">Functions as a peptidoglycan terminase that cleaves nascent peptidoglycan strands endolytically to terminate their elongation.</text>
</comment>
<feature type="compositionally biased region" description="Low complexity" evidence="8">
    <location>
        <begin position="223"/>
        <end position="234"/>
    </location>
</feature>
<proteinExistence type="inferred from homology"/>
<dbReference type="AlphaFoldDB" id="A0A3N4RR67"/>
<feature type="compositionally biased region" description="Pro residues" evidence="8">
    <location>
        <begin position="210"/>
        <end position="221"/>
    </location>
</feature>
<keyword evidence="2 7" id="KW-0812">Transmembrane</keyword>
<feature type="region of interest" description="Disordered" evidence="8">
    <location>
        <begin position="1"/>
        <end position="318"/>
    </location>
</feature>
<dbReference type="Proteomes" id="UP000266906">
    <property type="component" value="Unassembled WGS sequence"/>
</dbReference>
<feature type="compositionally biased region" description="Basic and acidic residues" evidence="8">
    <location>
        <begin position="268"/>
        <end position="279"/>
    </location>
</feature>
<dbReference type="Pfam" id="PF02618">
    <property type="entry name" value="YceG"/>
    <property type="match status" value="1"/>
</dbReference>
<dbReference type="Gene3D" id="3.30.1490.480">
    <property type="entry name" value="Endolytic murein transglycosylase"/>
    <property type="match status" value="1"/>
</dbReference>
<evidence type="ECO:0000256" key="3">
    <source>
        <dbReference type="ARBA" id="ARBA00022989"/>
    </source>
</evidence>
<keyword evidence="4 7" id="KW-0472">Membrane</keyword>
<feature type="compositionally biased region" description="Low complexity" evidence="8">
    <location>
        <begin position="250"/>
        <end position="267"/>
    </location>
</feature>
<keyword evidence="6 7" id="KW-0961">Cell wall biogenesis/degradation</keyword>
<sequence length="674" mass="71622">MTDQSGRYGSQGDQPWYPGEQPQPQGPYGQQDYPQQYPQGYPQQQGGVPQDGSYGGQQQFVQQQPGMQQGGIPQGYPQQGVPQGGSYGGQQQFVQQQQGYPQQQGGVPQGGSYGGQQQFVQQQPGMQQQGYPQGQPVPQQMPMGQGHQGHPQQGVPQGGSYGGQQQFVQQQPGARQGVPGQQGTAQQGTPPHGFPVGQLQGQQPQQPGMPQRPGPGRPGPGGPQQQRPAAAGGPEPAGGPGPDGIDWEAEAAALDAPSAGRRSAAAAVDERADQEHQDWAEDEYLDEEAAEDESFFSEQDNSREAERKRKEKSKKSGRRNGGACLVVALVLLGGLGGAGWWGYGIYQERFGPPPDFKGDGTGSVNITVKDGAGGDAIGKALLDAGVVKSIKAFSAAYEKDPRGRGIQPGIYTMKHQMSAAAAFKELVDSNGGNALIIPEGLKAADIYTKIDAKLKLQAGTTANVAKEQAGSLGLPAYANNNPEGFLWPTRYSVADGMKPEELLKQMVANAVQKYGDLKLDEAAQKLGLKNAYEVVTEASILQAEGNNSEDFGKMARAMSNRLTTNVTQHKLGVDTTLQYSLGRTKLTEQEINDGSNKYNSYINPGLPPTPIGNPGEEALDAVLNPTPGDWVFWLAVSPQETKFAATGAEHAKNTEAWCLGKGMKYDAKHVACTS</sequence>
<evidence type="ECO:0000256" key="4">
    <source>
        <dbReference type="ARBA" id="ARBA00023136"/>
    </source>
</evidence>
<feature type="compositionally biased region" description="Low complexity" evidence="8">
    <location>
        <begin position="163"/>
        <end position="209"/>
    </location>
</feature>
<name>A0A3N4RR67_9ACTN</name>
<comment type="catalytic activity">
    <reaction evidence="7">
        <text>a peptidoglycan chain = a peptidoglycan chain with N-acetyl-1,6-anhydromuramyl-[peptide] at the reducing end + a peptidoglycan chain with N-acetylglucosamine at the non-reducing end.</text>
        <dbReference type="EC" id="4.2.2.29"/>
    </reaction>
</comment>
<dbReference type="EC" id="4.2.2.29" evidence="7"/>
<feature type="compositionally biased region" description="Low complexity" evidence="8">
    <location>
        <begin position="115"/>
        <end position="155"/>
    </location>
</feature>
<evidence type="ECO:0000313" key="9">
    <source>
        <dbReference type="EMBL" id="RPE35863.1"/>
    </source>
</evidence>
<gene>
    <name evidence="7" type="primary">mltG</name>
    <name evidence="9" type="ORF">EDD38_4230</name>
</gene>
<feature type="compositionally biased region" description="Polar residues" evidence="8">
    <location>
        <begin position="1"/>
        <end position="13"/>
    </location>
</feature>
<dbReference type="PANTHER" id="PTHR30518:SF2">
    <property type="entry name" value="ENDOLYTIC MUREIN TRANSGLYCOSYLASE"/>
    <property type="match status" value="1"/>
</dbReference>
<dbReference type="PANTHER" id="PTHR30518">
    <property type="entry name" value="ENDOLYTIC MUREIN TRANSGLYCOSYLASE"/>
    <property type="match status" value="1"/>
</dbReference>
<comment type="subcellular location">
    <subcellularLocation>
        <location evidence="7">Cell membrane</location>
        <topology evidence="7">Single-pass membrane protein</topology>
    </subcellularLocation>
</comment>
<protein>
    <recommendedName>
        <fullName evidence="7">Endolytic murein transglycosylase</fullName>
        <ecNumber evidence="7">4.2.2.29</ecNumber>
    </recommendedName>
    <alternativeName>
        <fullName evidence="7">Peptidoglycan lytic transglycosylase</fullName>
    </alternativeName>
    <alternativeName>
        <fullName evidence="7">Peptidoglycan polymerization terminase</fullName>
    </alternativeName>
</protein>
<reference evidence="9 10" key="1">
    <citation type="submission" date="2018-11" db="EMBL/GenBank/DDBJ databases">
        <title>Sequencing the genomes of 1000 actinobacteria strains.</title>
        <authorList>
            <person name="Klenk H.-P."/>
        </authorList>
    </citation>
    <scope>NUCLEOTIDE SEQUENCE [LARGE SCALE GENOMIC DNA]</scope>
    <source>
        <strain evidence="9 10">DSM 44781</strain>
    </source>
</reference>
<evidence type="ECO:0000256" key="5">
    <source>
        <dbReference type="ARBA" id="ARBA00023239"/>
    </source>
</evidence>
<dbReference type="RefSeq" id="WP_123819127.1">
    <property type="nucleotide sequence ID" value="NZ_RKQG01000001.1"/>
</dbReference>
<dbReference type="HAMAP" id="MF_02065">
    <property type="entry name" value="MltG"/>
    <property type="match status" value="1"/>
</dbReference>
<comment type="caution">
    <text evidence="9">The sequence shown here is derived from an EMBL/GenBank/DDBJ whole genome shotgun (WGS) entry which is preliminary data.</text>
</comment>
<evidence type="ECO:0000256" key="8">
    <source>
        <dbReference type="SAM" id="MobiDB-lite"/>
    </source>
</evidence>
<organism evidence="9 10">
    <name type="scientific">Kitasatospora cineracea</name>
    <dbReference type="NCBI Taxonomy" id="88074"/>
    <lineage>
        <taxon>Bacteria</taxon>
        <taxon>Bacillati</taxon>
        <taxon>Actinomycetota</taxon>
        <taxon>Actinomycetes</taxon>
        <taxon>Kitasatosporales</taxon>
        <taxon>Streptomycetaceae</taxon>
        <taxon>Kitasatospora</taxon>
    </lineage>
</organism>
<dbReference type="GO" id="GO:0008932">
    <property type="term" value="F:lytic endotransglycosylase activity"/>
    <property type="evidence" value="ECO:0007669"/>
    <property type="project" value="UniProtKB-UniRule"/>
</dbReference>
<evidence type="ECO:0000256" key="6">
    <source>
        <dbReference type="ARBA" id="ARBA00023316"/>
    </source>
</evidence>
<accession>A0A3N4RR67</accession>